<keyword evidence="2" id="KW-0489">Methyltransferase</keyword>
<comment type="caution">
    <text evidence="8">The sequence shown here is derived from an EMBL/GenBank/DDBJ whole genome shotgun (WGS) entry which is preliminary data.</text>
</comment>
<dbReference type="PROSITE" id="PS00374">
    <property type="entry name" value="MGMT"/>
    <property type="match status" value="1"/>
</dbReference>
<dbReference type="NCBIfam" id="TIGR00589">
    <property type="entry name" value="ogt"/>
    <property type="match status" value="1"/>
</dbReference>
<dbReference type="InterPro" id="IPR036388">
    <property type="entry name" value="WH-like_DNA-bd_sf"/>
</dbReference>
<proteinExistence type="predicted"/>
<dbReference type="PANTHER" id="PTHR10815:SF13">
    <property type="entry name" value="METHYLATED-DNA--PROTEIN-CYSTEINE METHYLTRANSFERASE"/>
    <property type="match status" value="1"/>
</dbReference>
<reference evidence="8" key="1">
    <citation type="journal article" date="2020" name="mSystems">
        <title>Genome- and Community-Level Interaction Insights into Carbon Utilization and Element Cycling Functions of Hydrothermarchaeota in Hydrothermal Sediment.</title>
        <authorList>
            <person name="Zhou Z."/>
            <person name="Liu Y."/>
            <person name="Xu W."/>
            <person name="Pan J."/>
            <person name="Luo Z.H."/>
            <person name="Li M."/>
        </authorList>
    </citation>
    <scope>NUCLEOTIDE SEQUENCE [LARGE SCALE GENOMIC DNA]</scope>
    <source>
        <strain evidence="8">SpSt-885</strain>
    </source>
</reference>
<organism evidence="8">
    <name type="scientific">Fervidicoccus fontis</name>
    <dbReference type="NCBI Taxonomy" id="683846"/>
    <lineage>
        <taxon>Archaea</taxon>
        <taxon>Thermoproteota</taxon>
        <taxon>Thermoprotei</taxon>
        <taxon>Fervidicoccales</taxon>
        <taxon>Fervidicoccaceae</taxon>
        <taxon>Fervidicoccus</taxon>
    </lineage>
</organism>
<dbReference type="CDD" id="cd06445">
    <property type="entry name" value="ATase"/>
    <property type="match status" value="1"/>
</dbReference>
<dbReference type="InterPro" id="IPR014048">
    <property type="entry name" value="MethylDNA_cys_MeTrfase_DNA-bd"/>
</dbReference>
<comment type="catalytic activity">
    <reaction evidence="6">
        <text>a 6-O-methyl-2'-deoxyguanosine in DNA + L-cysteinyl-[protein] = S-methyl-L-cysteinyl-[protein] + a 2'-deoxyguanosine in DNA</text>
        <dbReference type="Rhea" id="RHEA:24000"/>
        <dbReference type="Rhea" id="RHEA-COMP:10131"/>
        <dbReference type="Rhea" id="RHEA-COMP:10132"/>
        <dbReference type="Rhea" id="RHEA-COMP:11367"/>
        <dbReference type="Rhea" id="RHEA-COMP:11368"/>
        <dbReference type="ChEBI" id="CHEBI:29950"/>
        <dbReference type="ChEBI" id="CHEBI:82612"/>
        <dbReference type="ChEBI" id="CHEBI:85445"/>
        <dbReference type="ChEBI" id="CHEBI:85448"/>
        <dbReference type="EC" id="2.1.1.63"/>
    </reaction>
</comment>
<keyword evidence="3" id="KW-0808">Transferase</keyword>
<evidence type="ECO:0000256" key="1">
    <source>
        <dbReference type="ARBA" id="ARBA00001286"/>
    </source>
</evidence>
<keyword evidence="4" id="KW-0227">DNA damage</keyword>
<dbReference type="InterPro" id="IPR001497">
    <property type="entry name" value="MethylDNA_cys_MeTrfase_AS"/>
</dbReference>
<dbReference type="PANTHER" id="PTHR10815">
    <property type="entry name" value="METHYLATED-DNA--PROTEIN-CYSTEINE METHYLTRANSFERASE"/>
    <property type="match status" value="1"/>
</dbReference>
<protein>
    <submittedName>
        <fullName evidence="8">MGMT family protein</fullName>
    </submittedName>
</protein>
<evidence type="ECO:0000259" key="7">
    <source>
        <dbReference type="Pfam" id="PF01035"/>
    </source>
</evidence>
<dbReference type="Gene3D" id="1.10.10.10">
    <property type="entry name" value="Winged helix-like DNA-binding domain superfamily/Winged helix DNA-binding domain"/>
    <property type="match status" value="1"/>
</dbReference>
<dbReference type="AlphaFoldDB" id="A0A7J3SMI9"/>
<dbReference type="Pfam" id="PF01035">
    <property type="entry name" value="DNA_binding_1"/>
    <property type="match status" value="1"/>
</dbReference>
<dbReference type="SUPFAM" id="SSF46767">
    <property type="entry name" value="Methylated DNA-protein cysteine methyltransferase, C-terminal domain"/>
    <property type="match status" value="1"/>
</dbReference>
<name>A0A7J3SMI9_9CREN</name>
<dbReference type="GO" id="GO:0006281">
    <property type="term" value="P:DNA repair"/>
    <property type="evidence" value="ECO:0007669"/>
    <property type="project" value="UniProtKB-KW"/>
</dbReference>
<dbReference type="GO" id="GO:0032259">
    <property type="term" value="P:methylation"/>
    <property type="evidence" value="ECO:0007669"/>
    <property type="project" value="UniProtKB-KW"/>
</dbReference>
<accession>A0A7J3SMI9</accession>
<evidence type="ECO:0000256" key="5">
    <source>
        <dbReference type="ARBA" id="ARBA00023204"/>
    </source>
</evidence>
<sequence>MQVCHLPRDPFVRKKELLRIVLQLIPQGYVTTYGSLARVIGTSPRAVGRLLSANEHLIAIPCHRVVMNDGSLGGFSLGQEVKRKLLLLEGVRFNGEKVSKKSMIKIDELLLGSTS</sequence>
<gene>
    <name evidence="8" type="ORF">ENW83_06335</name>
</gene>
<evidence type="ECO:0000256" key="2">
    <source>
        <dbReference type="ARBA" id="ARBA00022603"/>
    </source>
</evidence>
<dbReference type="GO" id="GO:0003908">
    <property type="term" value="F:methylated-DNA-[protein]-cysteine S-methyltransferase activity"/>
    <property type="evidence" value="ECO:0007669"/>
    <property type="project" value="UniProtKB-EC"/>
</dbReference>
<comment type="catalytic activity">
    <reaction evidence="1">
        <text>a 4-O-methyl-thymidine in DNA + L-cysteinyl-[protein] = a thymidine in DNA + S-methyl-L-cysteinyl-[protein]</text>
        <dbReference type="Rhea" id="RHEA:53428"/>
        <dbReference type="Rhea" id="RHEA-COMP:10131"/>
        <dbReference type="Rhea" id="RHEA-COMP:10132"/>
        <dbReference type="Rhea" id="RHEA-COMP:13555"/>
        <dbReference type="Rhea" id="RHEA-COMP:13556"/>
        <dbReference type="ChEBI" id="CHEBI:29950"/>
        <dbReference type="ChEBI" id="CHEBI:82612"/>
        <dbReference type="ChEBI" id="CHEBI:137386"/>
        <dbReference type="ChEBI" id="CHEBI:137387"/>
        <dbReference type="EC" id="2.1.1.63"/>
    </reaction>
</comment>
<dbReference type="InterPro" id="IPR036217">
    <property type="entry name" value="MethylDNA_cys_MeTrfase_DNAb"/>
</dbReference>
<feature type="domain" description="Methylated-DNA-[protein]-cysteine S-methyltransferase DNA binding" evidence="7">
    <location>
        <begin position="21"/>
        <end position="91"/>
    </location>
</feature>
<dbReference type="EMBL" id="DTLS01000181">
    <property type="protein sequence ID" value="HGZ60794.1"/>
    <property type="molecule type" value="Genomic_DNA"/>
</dbReference>
<keyword evidence="5" id="KW-0234">DNA repair</keyword>
<evidence type="ECO:0000313" key="8">
    <source>
        <dbReference type="EMBL" id="HGZ60794.1"/>
    </source>
</evidence>
<evidence type="ECO:0000256" key="4">
    <source>
        <dbReference type="ARBA" id="ARBA00022763"/>
    </source>
</evidence>
<evidence type="ECO:0000256" key="6">
    <source>
        <dbReference type="ARBA" id="ARBA00049348"/>
    </source>
</evidence>
<evidence type="ECO:0000256" key="3">
    <source>
        <dbReference type="ARBA" id="ARBA00022679"/>
    </source>
</evidence>